<keyword evidence="4 6" id="KW-0560">Oxidoreductase</keyword>
<dbReference type="PANTHER" id="PTHR12645:SF0">
    <property type="entry name" value="FAD-LINKED SULFHYDRYL OXIDASE ALR"/>
    <property type="match status" value="1"/>
</dbReference>
<comment type="catalytic activity">
    <reaction evidence="6">
        <text>2 R'C(R)SH + O2 = R'C(R)S-S(R)CR' + H2O2</text>
        <dbReference type="Rhea" id="RHEA:17357"/>
        <dbReference type="ChEBI" id="CHEBI:15379"/>
        <dbReference type="ChEBI" id="CHEBI:16240"/>
        <dbReference type="ChEBI" id="CHEBI:16520"/>
        <dbReference type="ChEBI" id="CHEBI:17412"/>
        <dbReference type="EC" id="1.8.3.2"/>
    </reaction>
</comment>
<comment type="cofactor">
    <cofactor evidence="1 6">
        <name>FAD</name>
        <dbReference type="ChEBI" id="CHEBI:57692"/>
    </cofactor>
</comment>
<dbReference type="Proteomes" id="UP001439008">
    <property type="component" value="Unassembled WGS sequence"/>
</dbReference>
<name>A0ABV2AKH8_9EUKA</name>
<organism evidence="8 9">
    <name type="scientific">Bonamia ostreae</name>
    <dbReference type="NCBI Taxonomy" id="126728"/>
    <lineage>
        <taxon>Eukaryota</taxon>
        <taxon>Sar</taxon>
        <taxon>Rhizaria</taxon>
        <taxon>Endomyxa</taxon>
        <taxon>Ascetosporea</taxon>
        <taxon>Haplosporida</taxon>
        <taxon>Bonamia</taxon>
    </lineage>
</organism>
<dbReference type="EMBL" id="JBDODL010000438">
    <property type="protein sequence ID" value="MES1919898.1"/>
    <property type="molecule type" value="Genomic_DNA"/>
</dbReference>
<keyword evidence="5" id="KW-1015">Disulfide bond</keyword>
<evidence type="ECO:0000256" key="1">
    <source>
        <dbReference type="ARBA" id="ARBA00001974"/>
    </source>
</evidence>
<proteinExistence type="predicted"/>
<dbReference type="InterPro" id="IPR017905">
    <property type="entry name" value="ERV/ALR_sulphydryl_oxidase"/>
</dbReference>
<feature type="domain" description="ERV/ALR sulfhydryl oxidase" evidence="7">
    <location>
        <begin position="84"/>
        <end position="186"/>
    </location>
</feature>
<dbReference type="SUPFAM" id="SSF69000">
    <property type="entry name" value="FAD-dependent thiol oxidase"/>
    <property type="match status" value="1"/>
</dbReference>
<protein>
    <recommendedName>
        <fullName evidence="6">Sulfhydryl oxidase</fullName>
        <ecNumber evidence="6">1.8.3.2</ecNumber>
    </recommendedName>
</protein>
<dbReference type="PROSITE" id="PS51324">
    <property type="entry name" value="ERV_ALR"/>
    <property type="match status" value="1"/>
</dbReference>
<dbReference type="EC" id="1.8.3.2" evidence="6"/>
<dbReference type="InterPro" id="IPR039799">
    <property type="entry name" value="ALR/ERV"/>
</dbReference>
<keyword evidence="2 6" id="KW-0285">Flavoprotein</keyword>
<dbReference type="InterPro" id="IPR036774">
    <property type="entry name" value="ERV/ALR_sulphydryl_oxid_sf"/>
</dbReference>
<dbReference type="PANTHER" id="PTHR12645">
    <property type="entry name" value="ALR/ERV"/>
    <property type="match status" value="1"/>
</dbReference>
<keyword evidence="9" id="KW-1185">Reference proteome</keyword>
<reference evidence="8 9" key="1">
    <citation type="journal article" date="2024" name="BMC Biol.">
        <title>Comparative genomics of Ascetosporea gives new insight into the evolutionary basis for animal parasitism in Rhizaria.</title>
        <authorList>
            <person name="Hiltunen Thoren M."/>
            <person name="Onut-Brannstrom I."/>
            <person name="Alfjorden A."/>
            <person name="Peckova H."/>
            <person name="Swords F."/>
            <person name="Hooper C."/>
            <person name="Holzer A.S."/>
            <person name="Bass D."/>
            <person name="Burki F."/>
        </authorList>
    </citation>
    <scope>NUCLEOTIDE SEQUENCE [LARGE SCALE GENOMIC DNA]</scope>
    <source>
        <strain evidence="8">20-A016</strain>
    </source>
</reference>
<dbReference type="GO" id="GO:0016972">
    <property type="term" value="F:thiol oxidase activity"/>
    <property type="evidence" value="ECO:0007669"/>
    <property type="project" value="UniProtKB-EC"/>
</dbReference>
<evidence type="ECO:0000259" key="7">
    <source>
        <dbReference type="PROSITE" id="PS51324"/>
    </source>
</evidence>
<dbReference type="Gene3D" id="1.20.120.310">
    <property type="entry name" value="ERV/ALR sulfhydryl oxidase domain"/>
    <property type="match status" value="1"/>
</dbReference>
<evidence type="ECO:0000256" key="3">
    <source>
        <dbReference type="ARBA" id="ARBA00022827"/>
    </source>
</evidence>
<keyword evidence="3 6" id="KW-0274">FAD</keyword>
<evidence type="ECO:0000256" key="2">
    <source>
        <dbReference type="ARBA" id="ARBA00022630"/>
    </source>
</evidence>
<evidence type="ECO:0000256" key="4">
    <source>
        <dbReference type="ARBA" id="ARBA00023002"/>
    </source>
</evidence>
<dbReference type="Pfam" id="PF04777">
    <property type="entry name" value="Evr1_Alr"/>
    <property type="match status" value="1"/>
</dbReference>
<accession>A0ABV2AKH8</accession>
<gene>
    <name evidence="8" type="primary">ERV1</name>
    <name evidence="8" type="ORF">MHBO_001648</name>
</gene>
<evidence type="ECO:0000313" key="9">
    <source>
        <dbReference type="Proteomes" id="UP001439008"/>
    </source>
</evidence>
<comment type="caution">
    <text evidence="8">The sequence shown here is derived from an EMBL/GenBank/DDBJ whole genome shotgun (WGS) entry which is preliminary data.</text>
</comment>
<evidence type="ECO:0000313" key="8">
    <source>
        <dbReference type="EMBL" id="MES1919898.1"/>
    </source>
</evidence>
<sequence length="189" mass="21704">MLSSKTYKLTIFSLTMKDVSDLIKRDLKALKQKSDENECDNPSCEDSVVAGAIESLQPGDLLKSLEKSNVAKKRRTEAYQNSNGPLNRAEIGRATWAFMHTTAAFYPNKPKKVFQKEMKMLMYLLVKHYPCSYCSDMTMTEMAHNPPRTGSRNDFAKWVCEIHNEVNDRLGKPVFPCDIDSLDKRWRNK</sequence>
<evidence type="ECO:0000256" key="6">
    <source>
        <dbReference type="RuleBase" id="RU371123"/>
    </source>
</evidence>
<evidence type="ECO:0000256" key="5">
    <source>
        <dbReference type="ARBA" id="ARBA00023157"/>
    </source>
</evidence>